<keyword evidence="2" id="KW-1185">Reference proteome</keyword>
<evidence type="ECO:0000313" key="1">
    <source>
        <dbReference type="EMBL" id="WVN85851.1"/>
    </source>
</evidence>
<dbReference type="PANTHER" id="PTHR10695">
    <property type="entry name" value="DEPHOSPHO-COA KINASE-RELATED"/>
    <property type="match status" value="1"/>
</dbReference>
<reference evidence="1" key="2">
    <citation type="journal article" date="2022" name="Elife">
        <title>Obligate sexual reproduction of a homothallic fungus closely related to the Cryptococcus pathogenic species complex.</title>
        <authorList>
            <person name="Passer A.R."/>
            <person name="Clancey S.A."/>
            <person name="Shea T."/>
            <person name="David-Palma M."/>
            <person name="Averette A.F."/>
            <person name="Boekhout T."/>
            <person name="Porcel B.M."/>
            <person name="Nowrousian M."/>
            <person name="Cuomo C.A."/>
            <person name="Sun S."/>
            <person name="Heitman J."/>
            <person name="Coelho M.A."/>
        </authorList>
    </citation>
    <scope>NUCLEOTIDE SEQUENCE</scope>
    <source>
        <strain evidence="1">CBS 7841</strain>
    </source>
</reference>
<protein>
    <submittedName>
        <fullName evidence="1">Dephospho-CoA kinase</fullName>
    </submittedName>
</protein>
<dbReference type="CDD" id="cd02022">
    <property type="entry name" value="DPCK"/>
    <property type="match status" value="1"/>
</dbReference>
<gene>
    <name evidence="1" type="ORF">L203_101003</name>
</gene>
<keyword evidence="1" id="KW-0418">Kinase</keyword>
<dbReference type="Proteomes" id="UP000094043">
    <property type="component" value="Chromosome 1"/>
</dbReference>
<dbReference type="KEGG" id="cdep:91085217"/>
<reference evidence="1" key="3">
    <citation type="submission" date="2024-01" db="EMBL/GenBank/DDBJ databases">
        <authorList>
            <person name="Coelho M.A."/>
            <person name="David-Palma M."/>
            <person name="Shea T."/>
            <person name="Sun S."/>
            <person name="Cuomo C.A."/>
            <person name="Heitman J."/>
        </authorList>
    </citation>
    <scope>NUCLEOTIDE SEQUENCE</scope>
    <source>
        <strain evidence="1">CBS 7841</strain>
    </source>
</reference>
<evidence type="ECO:0000313" key="2">
    <source>
        <dbReference type="Proteomes" id="UP000094043"/>
    </source>
</evidence>
<dbReference type="OrthoDB" id="247245at2759"/>
<dbReference type="Gene3D" id="3.40.50.300">
    <property type="entry name" value="P-loop containing nucleotide triphosphate hydrolases"/>
    <property type="match status" value="1"/>
</dbReference>
<dbReference type="AlphaFoldDB" id="A0A1E3IKK3"/>
<reference evidence="1" key="1">
    <citation type="submission" date="2016-06" db="EMBL/GenBank/DDBJ databases">
        <authorList>
            <person name="Cuomo C."/>
            <person name="Litvintseva A."/>
            <person name="Heitman J."/>
            <person name="Chen Y."/>
            <person name="Sun S."/>
            <person name="Springer D."/>
            <person name="Dromer F."/>
            <person name="Young S."/>
            <person name="Zeng Q."/>
            <person name="Chapman S."/>
            <person name="Gujja S."/>
            <person name="Saif S."/>
            <person name="Birren B."/>
        </authorList>
    </citation>
    <scope>NUCLEOTIDE SEQUENCE</scope>
    <source>
        <strain evidence="1">CBS 7841</strain>
    </source>
</reference>
<dbReference type="PROSITE" id="PS51219">
    <property type="entry name" value="DPCK"/>
    <property type="match status" value="1"/>
</dbReference>
<accession>A0A1E3IKK3</accession>
<sequence>MLIVGLTGGIASGKSTVSKTLSERHRIPIIDADLIAREVVEPGTSGYKLVVSHFGPDRVLRDNGVTLDRGAIGDIIFHDPEERKWMNGIVHPRVRKEMAKRILGYWLRGEWCVIVDVPLLIEAGMWKWVGEIVVIYVNERLQLSRLLARQSDPPLTHAQASARISSQLPLAAKLSYATTVIDNSGGFHDLNDQIDRAVNKWHKQQGGSSGWWWRLCWLLPPVGLAAGALCLFARWRSGQTTRRKGRGEVERRRGIEREREEIELMDLKGGGRRRASNGIVTDE</sequence>
<dbReference type="Pfam" id="PF01121">
    <property type="entry name" value="CoaE"/>
    <property type="match status" value="1"/>
</dbReference>
<keyword evidence="1" id="KW-0808">Transferase</keyword>
<organism evidence="1 2">
    <name type="scientific">Cryptococcus depauperatus CBS 7841</name>
    <dbReference type="NCBI Taxonomy" id="1295531"/>
    <lineage>
        <taxon>Eukaryota</taxon>
        <taxon>Fungi</taxon>
        <taxon>Dikarya</taxon>
        <taxon>Basidiomycota</taxon>
        <taxon>Agaricomycotina</taxon>
        <taxon>Tremellomycetes</taxon>
        <taxon>Tremellales</taxon>
        <taxon>Cryptococcaceae</taxon>
        <taxon>Cryptococcus</taxon>
    </lineage>
</organism>
<dbReference type="VEuPathDB" id="FungiDB:L203_02534"/>
<name>A0A1E3IKK3_9TREE</name>
<dbReference type="HAMAP" id="MF_00376">
    <property type="entry name" value="Dephospho_CoA_kinase"/>
    <property type="match status" value="1"/>
</dbReference>
<dbReference type="InterPro" id="IPR027417">
    <property type="entry name" value="P-loop_NTPase"/>
</dbReference>
<dbReference type="GeneID" id="91085217"/>
<proteinExistence type="inferred from homology"/>
<dbReference type="RefSeq" id="XP_066066551.1">
    <property type="nucleotide sequence ID" value="XM_066210454.1"/>
</dbReference>
<dbReference type="GO" id="GO:0015937">
    <property type="term" value="P:coenzyme A biosynthetic process"/>
    <property type="evidence" value="ECO:0007669"/>
    <property type="project" value="InterPro"/>
</dbReference>
<dbReference type="NCBIfam" id="TIGR00152">
    <property type="entry name" value="dephospho-CoA kinase"/>
    <property type="match status" value="1"/>
</dbReference>
<dbReference type="EMBL" id="CP143784">
    <property type="protein sequence ID" value="WVN85851.1"/>
    <property type="molecule type" value="Genomic_DNA"/>
</dbReference>
<dbReference type="InterPro" id="IPR001977">
    <property type="entry name" value="Depp_CoAkinase"/>
</dbReference>
<dbReference type="SUPFAM" id="SSF52540">
    <property type="entry name" value="P-loop containing nucleoside triphosphate hydrolases"/>
    <property type="match status" value="1"/>
</dbReference>
<dbReference type="GO" id="GO:0005524">
    <property type="term" value="F:ATP binding"/>
    <property type="evidence" value="ECO:0007669"/>
    <property type="project" value="InterPro"/>
</dbReference>
<dbReference type="GO" id="GO:0004140">
    <property type="term" value="F:dephospho-CoA kinase activity"/>
    <property type="evidence" value="ECO:0007669"/>
    <property type="project" value="InterPro"/>
</dbReference>
<dbReference type="PANTHER" id="PTHR10695:SF46">
    <property type="entry name" value="BIFUNCTIONAL COENZYME A SYNTHASE-RELATED"/>
    <property type="match status" value="1"/>
</dbReference>